<evidence type="ECO:0000313" key="2">
    <source>
        <dbReference type="EMBL" id="KWZ77282.1"/>
    </source>
</evidence>
<accession>A0A133KCI5</accession>
<dbReference type="OrthoDB" id="1692683at2"/>
<keyword evidence="1" id="KW-0812">Transmembrane</keyword>
<comment type="caution">
    <text evidence="2">The sequence shown here is derived from an EMBL/GenBank/DDBJ whole genome shotgun (WGS) entry which is preliminary data.</text>
</comment>
<organism evidence="2 3">
    <name type="scientific">Anaerococcus tetradius</name>
    <dbReference type="NCBI Taxonomy" id="33036"/>
    <lineage>
        <taxon>Bacteria</taxon>
        <taxon>Bacillati</taxon>
        <taxon>Bacillota</taxon>
        <taxon>Tissierellia</taxon>
        <taxon>Tissierellales</taxon>
        <taxon>Peptoniphilaceae</taxon>
        <taxon>Anaerococcus</taxon>
    </lineage>
</organism>
<dbReference type="STRING" id="33036.HMPREF3200_01526"/>
<feature type="transmembrane region" description="Helical" evidence="1">
    <location>
        <begin position="196"/>
        <end position="218"/>
    </location>
</feature>
<protein>
    <submittedName>
        <fullName evidence="2">Uncharacterized protein</fullName>
    </submittedName>
</protein>
<keyword evidence="1" id="KW-0472">Membrane</keyword>
<dbReference type="AlphaFoldDB" id="A0A133KCI5"/>
<reference evidence="3" key="1">
    <citation type="submission" date="2016-01" db="EMBL/GenBank/DDBJ databases">
        <authorList>
            <person name="Mitreva M."/>
            <person name="Pepin K.H."/>
            <person name="Mihindukulasuriya K.A."/>
            <person name="Fulton R."/>
            <person name="Fronick C."/>
            <person name="O'Laughlin M."/>
            <person name="Miner T."/>
            <person name="Herter B."/>
            <person name="Rosa B.A."/>
            <person name="Cordes M."/>
            <person name="Tomlinson C."/>
            <person name="Wollam A."/>
            <person name="Palsikar V.B."/>
            <person name="Mardis E.R."/>
            <person name="Wilson R.K."/>
        </authorList>
    </citation>
    <scope>NUCLEOTIDE SEQUENCE [LARGE SCALE GENOMIC DNA]</scope>
    <source>
        <strain evidence="3">MJR8151</strain>
    </source>
</reference>
<dbReference type="EMBL" id="LRPM01000057">
    <property type="protein sequence ID" value="KWZ77282.1"/>
    <property type="molecule type" value="Genomic_DNA"/>
</dbReference>
<proteinExistence type="predicted"/>
<dbReference type="Proteomes" id="UP000070383">
    <property type="component" value="Unassembled WGS sequence"/>
</dbReference>
<evidence type="ECO:0000313" key="3">
    <source>
        <dbReference type="Proteomes" id="UP000070383"/>
    </source>
</evidence>
<sequence>MRSIVKLLAYILVAILIPSLVMGLVTFLKASELVVIISQFIIMLLLVISFTKSFEFMRTYELRTNQLIKQARSIEELRRLREKRLTYKSKAMVTREILNRGFSKEEANNLRKYTDSVDDMKHYFSALIASSSGKEREEIKIRRDNFNKKYANRHRIYPDFKENLKTSIKWLVAFFLLLGPVSIGKKSLSMTPSFLYLLYLLGLAMLLAFMINAIIWLIRTTTSFWDRKYI</sequence>
<feature type="transmembrane region" description="Helical" evidence="1">
    <location>
        <begin position="7"/>
        <end position="27"/>
    </location>
</feature>
<feature type="transmembrane region" description="Helical" evidence="1">
    <location>
        <begin position="33"/>
        <end position="51"/>
    </location>
</feature>
<dbReference type="RefSeq" id="WP_060929721.1">
    <property type="nucleotide sequence ID" value="NZ_CAMPNK010000018.1"/>
</dbReference>
<feature type="transmembrane region" description="Helical" evidence="1">
    <location>
        <begin position="167"/>
        <end position="184"/>
    </location>
</feature>
<gene>
    <name evidence="2" type="ORF">HMPREF3200_01526</name>
</gene>
<evidence type="ECO:0000256" key="1">
    <source>
        <dbReference type="SAM" id="Phobius"/>
    </source>
</evidence>
<keyword evidence="3" id="KW-1185">Reference proteome</keyword>
<name>A0A133KCI5_9FIRM</name>
<keyword evidence="1" id="KW-1133">Transmembrane helix</keyword>
<dbReference type="PATRIC" id="fig|33036.3.peg.1511"/>